<proteinExistence type="inferred from homology"/>
<comment type="subcellular location">
    <subcellularLocation>
        <location evidence="6">Cytoplasm</location>
    </subcellularLocation>
</comment>
<dbReference type="Proteomes" id="UP000037558">
    <property type="component" value="Unassembled WGS sequence"/>
</dbReference>
<dbReference type="PANTHER" id="PTHR43814:SF1">
    <property type="entry name" value="ARGININOSUCCINATE LYASE"/>
    <property type="match status" value="1"/>
</dbReference>
<keyword evidence="3 6" id="KW-0055">Arginine biosynthesis</keyword>
<evidence type="ECO:0000256" key="2">
    <source>
        <dbReference type="ARBA" id="ARBA00012338"/>
    </source>
</evidence>
<protein>
    <recommendedName>
        <fullName evidence="2 6">Argininosuccinate lyase</fullName>
        <shortName evidence="6">ASAL</shortName>
        <ecNumber evidence="2 6">4.3.2.1</ecNumber>
    </recommendedName>
    <alternativeName>
        <fullName evidence="6">Arginosuccinase</fullName>
    </alternativeName>
</protein>
<dbReference type="EMBL" id="LILC01000007">
    <property type="protein sequence ID" value="KOO47656.1"/>
    <property type="molecule type" value="Genomic_DNA"/>
</dbReference>
<dbReference type="InterPro" id="IPR009049">
    <property type="entry name" value="Argininosuccinate_lyase"/>
</dbReference>
<keyword evidence="10" id="KW-1185">Reference proteome</keyword>
<dbReference type="Gene3D" id="1.10.40.30">
    <property type="entry name" value="Fumarase/aspartase (C-terminal domain)"/>
    <property type="match status" value="1"/>
</dbReference>
<comment type="similarity">
    <text evidence="6">Belongs to the lyase 1 family. Argininosuccinate lyase subfamily.</text>
</comment>
<dbReference type="SUPFAM" id="SSF48557">
    <property type="entry name" value="L-aspartase-like"/>
    <property type="match status" value="1"/>
</dbReference>
<dbReference type="PRINTS" id="PR00145">
    <property type="entry name" value="ARGSUCLYASE"/>
</dbReference>
<dbReference type="PANTHER" id="PTHR43814">
    <property type="entry name" value="ARGININOSUCCINATE LYASE"/>
    <property type="match status" value="1"/>
</dbReference>
<dbReference type="NCBIfam" id="TIGR00838">
    <property type="entry name" value="argH"/>
    <property type="match status" value="1"/>
</dbReference>
<dbReference type="STRING" id="284581.AMD01_06385"/>
<comment type="pathway">
    <text evidence="1 6">Amino-acid biosynthesis; L-arginine biosynthesis; L-arginine from L-ornithine and carbamoyl phosphate: step 3/3.</text>
</comment>
<sequence length="497" mass="56108">MSHFEKQSEDNAHFPAKTYADEILEPIFDFQRDYLYEVMLQVHSAHSLMLHKQNILTAEQTKLILTAICSLSCENSKQWSYQSAFEDLFFMMEDKLGNMIGKDLAGNMHIAKSRNDMGVAMYRMVLRQHLLALIEEAQALAEVLLYQAEIHKNTVMPAYTHTQPAQPTTFGHYLIAILDVLNRDIDRLWHAYDTVNQSPLGAAALSTTGFRIDRLLVAELLGFSRIIENSYDAVAGGDYLLESATSVLVLMTNTGRWVQDFLQGAMKEFAAIRVSDAYVQISSIMPQKRNPVSLEHARSLASSSVGEAHSVLQMIHNTPYGDIVDTEDDLQPHLYKAYEKASRVLRVLTEVIRTMEINKKLLEERAGESCITITELADVLTREKGVPFRTAHHMASGVATYAAKMSKRLDHFTAAEVKELLSVPLSVEEWRMIVSPLEFVKKRSVQGGPAPCEVERMCTERREGLRCQRKTLALEKERLQHANDQMGSFQRALGVEA</sequence>
<evidence type="ECO:0000313" key="10">
    <source>
        <dbReference type="Proteomes" id="UP000037558"/>
    </source>
</evidence>
<dbReference type="PATRIC" id="fig|284581.3.peg.4680"/>
<comment type="catalytic activity">
    <reaction evidence="6">
        <text>2-(N(omega)-L-arginino)succinate = fumarate + L-arginine</text>
        <dbReference type="Rhea" id="RHEA:24020"/>
        <dbReference type="ChEBI" id="CHEBI:29806"/>
        <dbReference type="ChEBI" id="CHEBI:32682"/>
        <dbReference type="ChEBI" id="CHEBI:57472"/>
        <dbReference type="EC" id="4.3.2.1"/>
    </reaction>
</comment>
<keyword evidence="4 6" id="KW-0028">Amino-acid biosynthesis</keyword>
<dbReference type="GO" id="GO:0042450">
    <property type="term" value="P:L-arginine biosynthetic process via ornithine"/>
    <property type="evidence" value="ECO:0007669"/>
    <property type="project" value="UniProtKB-UniRule"/>
</dbReference>
<dbReference type="OrthoDB" id="9769623at2"/>
<dbReference type="InterPro" id="IPR022761">
    <property type="entry name" value="Fumarate_lyase_N"/>
</dbReference>
<name>A0A0M0L983_9BACI</name>
<dbReference type="Pfam" id="PF00206">
    <property type="entry name" value="Lyase_1"/>
    <property type="match status" value="1"/>
</dbReference>
<dbReference type="Pfam" id="PF14698">
    <property type="entry name" value="ASL_C2"/>
    <property type="match status" value="1"/>
</dbReference>
<keyword evidence="5 6" id="KW-0456">Lyase</keyword>
<evidence type="ECO:0000256" key="6">
    <source>
        <dbReference type="HAMAP-Rule" id="MF_00006"/>
    </source>
</evidence>
<dbReference type="InterPro" id="IPR024083">
    <property type="entry name" value="Fumarase/histidase_N"/>
</dbReference>
<dbReference type="AlphaFoldDB" id="A0A0M0L983"/>
<accession>A0A0M0L983</accession>
<evidence type="ECO:0000259" key="7">
    <source>
        <dbReference type="Pfam" id="PF00206"/>
    </source>
</evidence>
<evidence type="ECO:0000259" key="8">
    <source>
        <dbReference type="Pfam" id="PF14698"/>
    </source>
</evidence>
<dbReference type="PRINTS" id="PR00149">
    <property type="entry name" value="FUMRATELYASE"/>
</dbReference>
<feature type="domain" description="Fumarate lyase N-terminal" evidence="7">
    <location>
        <begin position="52"/>
        <end position="303"/>
    </location>
</feature>
<organism evidence="9 10">
    <name type="scientific">Priestia koreensis</name>
    <dbReference type="NCBI Taxonomy" id="284581"/>
    <lineage>
        <taxon>Bacteria</taxon>
        <taxon>Bacillati</taxon>
        <taxon>Bacillota</taxon>
        <taxon>Bacilli</taxon>
        <taxon>Bacillales</taxon>
        <taxon>Bacillaceae</taxon>
        <taxon>Priestia</taxon>
    </lineage>
</organism>
<evidence type="ECO:0000313" key="9">
    <source>
        <dbReference type="EMBL" id="KOO47656.1"/>
    </source>
</evidence>
<feature type="domain" description="Argininosuccinate lyase C-terminal" evidence="8">
    <location>
        <begin position="371"/>
        <end position="440"/>
    </location>
</feature>
<dbReference type="EC" id="4.3.2.1" evidence="2 6"/>
<dbReference type="GO" id="GO:0005829">
    <property type="term" value="C:cytosol"/>
    <property type="evidence" value="ECO:0007669"/>
    <property type="project" value="TreeGrafter"/>
</dbReference>
<evidence type="ECO:0000256" key="5">
    <source>
        <dbReference type="ARBA" id="ARBA00023239"/>
    </source>
</evidence>
<dbReference type="InterPro" id="IPR000362">
    <property type="entry name" value="Fumarate_lyase_fam"/>
</dbReference>
<gene>
    <name evidence="6" type="primary">argH</name>
    <name evidence="9" type="ORF">AMD01_06385</name>
</gene>
<dbReference type="InterPro" id="IPR029419">
    <property type="entry name" value="Arg_succ_lyase_C"/>
</dbReference>
<dbReference type="UniPathway" id="UPA00068">
    <property type="reaction ID" value="UER00114"/>
</dbReference>
<dbReference type="RefSeq" id="WP_053400569.1">
    <property type="nucleotide sequence ID" value="NZ_LILC01000007.1"/>
</dbReference>
<evidence type="ECO:0000256" key="4">
    <source>
        <dbReference type="ARBA" id="ARBA00022605"/>
    </source>
</evidence>
<dbReference type="Gene3D" id="1.20.200.10">
    <property type="entry name" value="Fumarase/aspartase (Central domain)"/>
    <property type="match status" value="1"/>
</dbReference>
<dbReference type="InterPro" id="IPR008948">
    <property type="entry name" value="L-Aspartase-like"/>
</dbReference>
<dbReference type="HAMAP" id="MF_00006">
    <property type="entry name" value="Arg_succ_lyase"/>
    <property type="match status" value="1"/>
</dbReference>
<keyword evidence="6" id="KW-0963">Cytoplasm</keyword>
<dbReference type="GO" id="GO:0004056">
    <property type="term" value="F:argininosuccinate lyase activity"/>
    <property type="evidence" value="ECO:0007669"/>
    <property type="project" value="UniProtKB-UniRule"/>
</dbReference>
<evidence type="ECO:0000256" key="3">
    <source>
        <dbReference type="ARBA" id="ARBA00022571"/>
    </source>
</evidence>
<dbReference type="CDD" id="cd01359">
    <property type="entry name" value="Argininosuccinate_lyase"/>
    <property type="match status" value="1"/>
</dbReference>
<reference evidence="10" key="1">
    <citation type="submission" date="2015-08" db="EMBL/GenBank/DDBJ databases">
        <title>Fjat-14210 dsm16467.</title>
        <authorList>
            <person name="Liu B."/>
            <person name="Wang J."/>
            <person name="Zhu Y."/>
            <person name="Liu G."/>
            <person name="Chen Q."/>
            <person name="Chen Z."/>
            <person name="Lan J."/>
            <person name="Che J."/>
            <person name="Ge C."/>
            <person name="Shi H."/>
            <person name="Pan Z."/>
            <person name="Liu X."/>
        </authorList>
    </citation>
    <scope>NUCLEOTIDE SEQUENCE [LARGE SCALE GENOMIC DNA]</scope>
    <source>
        <strain evidence="10">DSM 16467</strain>
    </source>
</reference>
<evidence type="ECO:0000256" key="1">
    <source>
        <dbReference type="ARBA" id="ARBA00004941"/>
    </source>
</evidence>
<dbReference type="Gene3D" id="1.10.275.10">
    <property type="entry name" value="Fumarase/aspartase (N-terminal domain)"/>
    <property type="match status" value="1"/>
</dbReference>
<comment type="caution">
    <text evidence="9">The sequence shown here is derived from an EMBL/GenBank/DDBJ whole genome shotgun (WGS) entry which is preliminary data.</text>
</comment>